<evidence type="ECO:0000313" key="3">
    <source>
        <dbReference type="Proteomes" id="UP000195897"/>
    </source>
</evidence>
<dbReference type="RefSeq" id="WP_087374636.1">
    <property type="nucleotide sequence ID" value="NZ_NFKK01000024.1"/>
</dbReference>
<dbReference type="EMBL" id="NFKK01000024">
    <property type="protein sequence ID" value="OUP51133.1"/>
    <property type="molecule type" value="Genomic_DNA"/>
</dbReference>
<comment type="caution">
    <text evidence="2">The sequence shown here is derived from an EMBL/GenBank/DDBJ whole genome shotgun (WGS) entry which is preliminary data.</text>
</comment>
<dbReference type="AlphaFoldDB" id="A0A1Y4L2W4"/>
<dbReference type="Pfam" id="PF24032">
    <property type="entry name" value="YQBQ"/>
    <property type="match status" value="1"/>
</dbReference>
<organism evidence="2 3">
    <name type="scientific">Butyricicoccus pullicaecorum</name>
    <dbReference type="NCBI Taxonomy" id="501571"/>
    <lineage>
        <taxon>Bacteria</taxon>
        <taxon>Bacillati</taxon>
        <taxon>Bacillota</taxon>
        <taxon>Clostridia</taxon>
        <taxon>Eubacteriales</taxon>
        <taxon>Butyricicoccaceae</taxon>
        <taxon>Butyricicoccus</taxon>
    </lineage>
</organism>
<accession>A0A1Y4L2W4</accession>
<sequence>MVYELIVANKRTGQIFDLSTITTEVTYTTNRTGQPGTLKFTLQKAGQLDYLEGDEVRLSVNGQLIFYGWVFTKKKDRWGKIENTCYDRLRYLKASAVYAFYDQTAESIIQQICADLQVDIGTIEATGYTLPEYIKDQETSCLDIISEVLEQVLLNTGKIFVLYDNGDGVSLSSAESMKVQISLGDGAYVGDYTYTTDIDEQTYNSIKLARPNEETGRADVFVTEDSENMGKWGKLQYYAQVDEALNDAQVAEMGAQMLEYYNRRLRTLTVESLGVPGLRAGQMVYMHIYQLGDINLEQWVLLEKVTHKFEQNFHTMTLETMELG</sequence>
<dbReference type="Proteomes" id="UP000195897">
    <property type="component" value="Unassembled WGS sequence"/>
</dbReference>
<reference evidence="3" key="1">
    <citation type="submission" date="2017-04" db="EMBL/GenBank/DDBJ databases">
        <title>Function of individual gut microbiota members based on whole genome sequencing of pure cultures obtained from chicken caecum.</title>
        <authorList>
            <person name="Medvecky M."/>
            <person name="Cejkova D."/>
            <person name="Polansky O."/>
            <person name="Karasova D."/>
            <person name="Kubasova T."/>
            <person name="Cizek A."/>
            <person name="Rychlik I."/>
        </authorList>
    </citation>
    <scope>NUCLEOTIDE SEQUENCE [LARGE SCALE GENOMIC DNA]</scope>
    <source>
        <strain evidence="3">An180</strain>
    </source>
</reference>
<dbReference type="InterPro" id="IPR056937">
    <property type="entry name" value="YqbQ/XkdQ"/>
</dbReference>
<feature type="domain" description="YqbQ/XkdQ" evidence="1">
    <location>
        <begin position="25"/>
        <end position="319"/>
    </location>
</feature>
<proteinExistence type="predicted"/>
<name>A0A1Y4L2W4_9FIRM</name>
<gene>
    <name evidence="2" type="ORF">B5F17_13455</name>
</gene>
<evidence type="ECO:0000259" key="1">
    <source>
        <dbReference type="Pfam" id="PF24032"/>
    </source>
</evidence>
<dbReference type="SUPFAM" id="SSF69279">
    <property type="entry name" value="Phage tail proteins"/>
    <property type="match status" value="1"/>
</dbReference>
<protein>
    <recommendedName>
        <fullName evidence="1">YqbQ/XkdQ domain-containing protein</fullName>
    </recommendedName>
</protein>
<evidence type="ECO:0000313" key="2">
    <source>
        <dbReference type="EMBL" id="OUP51133.1"/>
    </source>
</evidence>